<feature type="compositionally biased region" description="Low complexity" evidence="2">
    <location>
        <begin position="25"/>
        <end position="35"/>
    </location>
</feature>
<accession>A0A478ECR3</accession>
<feature type="region of interest" description="Disordered" evidence="2">
    <location>
        <begin position="1"/>
        <end position="101"/>
    </location>
</feature>
<feature type="compositionally biased region" description="Acidic residues" evidence="2">
    <location>
        <begin position="77"/>
        <end position="100"/>
    </location>
</feature>
<keyword evidence="1" id="KW-0862">Zinc</keyword>
<protein>
    <recommendedName>
        <fullName evidence="3">SWIM-type domain-containing protein</fullName>
    </recommendedName>
</protein>
<dbReference type="EMBL" id="DF933840">
    <property type="protein sequence ID" value="GAM43067.1"/>
    <property type="molecule type" value="Genomic_DNA"/>
</dbReference>
<dbReference type="InterPro" id="IPR007527">
    <property type="entry name" value="Znf_SWIM"/>
</dbReference>
<feature type="domain" description="SWIM-type" evidence="3">
    <location>
        <begin position="152"/>
        <end position="195"/>
    </location>
</feature>
<dbReference type="PROSITE" id="PS50966">
    <property type="entry name" value="ZF_SWIM"/>
    <property type="match status" value="1"/>
</dbReference>
<feature type="compositionally biased region" description="Basic residues" evidence="2">
    <location>
        <begin position="7"/>
        <end position="18"/>
    </location>
</feature>
<evidence type="ECO:0000256" key="1">
    <source>
        <dbReference type="PROSITE-ProRule" id="PRU00325"/>
    </source>
</evidence>
<evidence type="ECO:0000256" key="2">
    <source>
        <dbReference type="SAM" id="MobiDB-lite"/>
    </source>
</evidence>
<evidence type="ECO:0000259" key="3">
    <source>
        <dbReference type="PROSITE" id="PS50966"/>
    </source>
</evidence>
<sequence>MPTTRSQTHRSRRHRHHQQSPPPASLSTAARNTSASRRRHSLRASQRQEGEARPGRHRRGNNDDNRKFYAEERVESDIEIEAESQDEENSNDNEGEEEASPDNMAFMILAAGAKSKIVYDIENLELESRARALAGLTGHFDVVYCRESSLFYEFQLIERPRIRIRNGGADCTCSEYRNRPDMACRHIFWLVDQVYDSISPQTPRPGLPLSRDGFSPTLPPLHTLLRNRLESLANELEWPFIPDNEPTAMASSGEFIAGGLSRQEQVRDIMSAFNEVTLPEDFRRDLVESTATSTPRTPEQCVVQGDFEATIFRLAVHDDNVYSSIRKAMPAGACAAIYFDKVHQKSRNLLTQFDEYRRTGRLPPTSSSSERVLPSLNNVSEVARELRRHVAQIRNNLAVRIPYGTKGAVEALITLLQEVSARNIDAFENNSWGRVAPPGEDDDDRNLYEQLIGQAGDEDRVMGDEESGGLFILDVLEEVPASVLESYVPNLCDILAKVEIIPAPSPFLLKLKSLIHDAQSSRTQPRGKRPATAEAGGSHKRTR</sequence>
<evidence type="ECO:0000313" key="5">
    <source>
        <dbReference type="Proteomes" id="UP000053095"/>
    </source>
</evidence>
<feature type="compositionally biased region" description="Basic and acidic residues" evidence="2">
    <location>
        <begin position="46"/>
        <end position="76"/>
    </location>
</feature>
<keyword evidence="1" id="KW-0863">Zinc-finger</keyword>
<keyword evidence="1" id="KW-0479">Metal-binding</keyword>
<keyword evidence="5" id="KW-1185">Reference proteome</keyword>
<organism evidence="4 5">
    <name type="scientific">Talaromyces pinophilus</name>
    <name type="common">Penicillium pinophilum</name>
    <dbReference type="NCBI Taxonomy" id="128442"/>
    <lineage>
        <taxon>Eukaryota</taxon>
        <taxon>Fungi</taxon>
        <taxon>Dikarya</taxon>
        <taxon>Ascomycota</taxon>
        <taxon>Pezizomycotina</taxon>
        <taxon>Eurotiomycetes</taxon>
        <taxon>Eurotiomycetidae</taxon>
        <taxon>Eurotiales</taxon>
        <taxon>Trichocomaceae</taxon>
        <taxon>Talaromyces</taxon>
        <taxon>Talaromyces sect. Talaromyces</taxon>
    </lineage>
</organism>
<reference evidence="5" key="1">
    <citation type="journal article" date="2015" name="Genome Announc.">
        <title>Draft genome sequence of Talaromyces cellulolyticus strain Y-94, a source of lignocellulosic biomass-degrading enzymes.</title>
        <authorList>
            <person name="Fujii T."/>
            <person name="Koike H."/>
            <person name="Sawayama S."/>
            <person name="Yano S."/>
            <person name="Inoue H."/>
        </authorList>
    </citation>
    <scope>NUCLEOTIDE SEQUENCE [LARGE SCALE GENOMIC DNA]</scope>
    <source>
        <strain evidence="5">Y-94</strain>
    </source>
</reference>
<dbReference type="AlphaFoldDB" id="A0A478ECR3"/>
<dbReference type="Proteomes" id="UP000053095">
    <property type="component" value="Unassembled WGS sequence"/>
</dbReference>
<dbReference type="GO" id="GO:0008270">
    <property type="term" value="F:zinc ion binding"/>
    <property type="evidence" value="ECO:0007669"/>
    <property type="project" value="UniProtKB-KW"/>
</dbReference>
<gene>
    <name evidence="4" type="ORF">TCE0_044r17584</name>
</gene>
<proteinExistence type="predicted"/>
<evidence type="ECO:0000313" key="4">
    <source>
        <dbReference type="EMBL" id="GAM43067.1"/>
    </source>
</evidence>
<feature type="region of interest" description="Disordered" evidence="2">
    <location>
        <begin position="519"/>
        <end position="543"/>
    </location>
</feature>
<name>A0A478ECR3_TALPI</name>